<accession>A0A1B5KUT2</accession>
<dbReference type="InterPro" id="IPR001810">
    <property type="entry name" value="F-box_dom"/>
</dbReference>
<protein>
    <recommendedName>
        <fullName evidence="1">F-box domain-containing protein</fullName>
    </recommendedName>
</protein>
<dbReference type="Pfam" id="PF00646">
    <property type="entry name" value="F-box"/>
    <property type="match status" value="1"/>
</dbReference>
<evidence type="ECO:0000313" key="3">
    <source>
        <dbReference type="Proteomes" id="UP000054053"/>
    </source>
</evidence>
<name>A0A1B5KUT2_USTVR</name>
<proteinExistence type="predicted"/>
<evidence type="ECO:0000313" key="2">
    <source>
        <dbReference type="EMBL" id="GAO14668.1"/>
    </source>
</evidence>
<dbReference type="AlphaFoldDB" id="A0A1B5KUT2"/>
<dbReference type="InterPro" id="IPR036047">
    <property type="entry name" value="F-box-like_dom_sf"/>
</dbReference>
<comment type="caution">
    <text evidence="2">The sequence shown here is derived from an EMBL/GenBank/DDBJ whole genome shotgun (WGS) entry which is preliminary data.</text>
</comment>
<dbReference type="Proteomes" id="UP000054053">
    <property type="component" value="Unassembled WGS sequence"/>
</dbReference>
<organism evidence="2 3">
    <name type="scientific">Ustilaginoidea virens</name>
    <name type="common">Rice false smut fungus</name>
    <name type="synonym">Villosiclava virens</name>
    <dbReference type="NCBI Taxonomy" id="1159556"/>
    <lineage>
        <taxon>Eukaryota</taxon>
        <taxon>Fungi</taxon>
        <taxon>Dikarya</taxon>
        <taxon>Ascomycota</taxon>
        <taxon>Pezizomycotina</taxon>
        <taxon>Sordariomycetes</taxon>
        <taxon>Hypocreomycetidae</taxon>
        <taxon>Hypocreales</taxon>
        <taxon>Clavicipitaceae</taxon>
        <taxon>Ustilaginoidea</taxon>
    </lineage>
</organism>
<reference evidence="3" key="1">
    <citation type="journal article" date="2016" name="Genome Announc.">
        <title>Genome sequence of Ustilaginoidea virens IPU010, a rice pathogenic fungus causing false smut.</title>
        <authorList>
            <person name="Kumagai T."/>
            <person name="Ishii T."/>
            <person name="Terai G."/>
            <person name="Umemura M."/>
            <person name="Machida M."/>
            <person name="Asai K."/>
        </authorList>
    </citation>
    <scope>NUCLEOTIDE SEQUENCE [LARGE SCALE GENOMIC DNA]</scope>
    <source>
        <strain evidence="3">IPU010</strain>
    </source>
</reference>
<dbReference type="SUPFAM" id="SSF81383">
    <property type="entry name" value="F-box domain"/>
    <property type="match status" value="1"/>
</dbReference>
<gene>
    <name evidence="2" type="ORF">UVI_02008840</name>
</gene>
<feature type="domain" description="F-box" evidence="1">
    <location>
        <begin position="62"/>
        <end position="108"/>
    </location>
</feature>
<dbReference type="PROSITE" id="PS50181">
    <property type="entry name" value="FBOX"/>
    <property type="match status" value="1"/>
</dbReference>
<evidence type="ECO:0000259" key="1">
    <source>
        <dbReference type="PROSITE" id="PS50181"/>
    </source>
</evidence>
<dbReference type="EMBL" id="BBTG02000003">
    <property type="protein sequence ID" value="GAO14668.1"/>
    <property type="molecule type" value="Genomic_DNA"/>
</dbReference>
<sequence length="173" mass="19027">MANPTMTTDQFLLSQHRRARTRGSFDSYAVLEAGQRLGSPLLCSSHATDIGESKPIYSCLALILLFNLPRELQVMVLSHLSFGDIERLRRTCRFTRQRIPKSLVYQLFPDMAVAFYSTLGIPSSLQGKTIRDGPWLTVVFGAWLKATASWLGASTFSPVGELLGCADGAGTQL</sequence>